<evidence type="ECO:0000256" key="1">
    <source>
        <dbReference type="ARBA" id="ARBA00004196"/>
    </source>
</evidence>
<sequence length="916" mass="95319">MSTVQATLPGLRILAPGPARHAAGAGVGPGASEHLVPAKNRWSRVVLPFAGLLPEAWCTLTFRLAWDAAETAGATLDFALAGIDFLTEDGSSLDFDHVPGLDRTLLDPHGAWIAGPGYLPAEAQGVRIGLVRVAFRVPAPACRLTVTIRSWRNSETFAVSEATLRQGPAEAPSPALLPRTRHRLGPEPAWSEHALVPGCRLVLRGQLHVAAPTTRGALARIVYRDHQGAVLPPPYPGTISVPGLDALIDLPAQQQTRRFTLELEPPQDAARVAVGFATWTADGRESKPSEAELLSPPEIALEDRMRLQSLCGDDLLEAADFLARLGERLGLAGGTFVGWCPQPEAVAAIPAVLARARAIQRGDGPPAAGIDRTLRLGPAPAWTLPDAPDWTEDPFRSVPWRLEYQSLAWLGALAEAPGGAPAAVSLALSWSRGNPWGAPADGLALHPAALAARAETLVRLLVRVGRPGGPASLTLTGEAVRHGFALAEIVGQNTFGRSIHQIQAAASLMCVARALPLLPLSPHWSCLATGALEAGIAALVDEAGRFSDPSLHQRLELLTLLRALDVGLTGDDTRDGLRSSLARILAAALPAVAGMLDPGGRLPPFGDTPQGQDAAGWIGRLGTGAGRALVIERRSDRARLRHAHPDRHDAPAGPPTGRVDPASGMVALRHDGPGRGWGHFACTFASQGAGHRDGGSFVYACDGVRWIVEAGGSSLVETGAARHHVLSEAGHNVAVPEGRAASAGLARYLGAERLEGATLHRLATQVHGPDLAHRRVFLVLDDLSGLVVLDRFAVEAGPVAFEGIVHLAPEILVGLAGPRRAMAQAGRARLALSALVLDGRGAGLTIHNGCNAHPGALRGFIAAASGGLQPTSALRYAVAGTGVACGGLALAADAEADRRLTALLAGDAVARALAEA</sequence>
<evidence type="ECO:0000313" key="4">
    <source>
        <dbReference type="Proteomes" id="UP001549145"/>
    </source>
</evidence>
<name>A0ABV2KYP7_9HYPH</name>
<comment type="caution">
    <text evidence="3">The sequence shown here is derived from an EMBL/GenBank/DDBJ whole genome shotgun (WGS) entry which is preliminary data.</text>
</comment>
<accession>A0ABV2KYP7</accession>
<dbReference type="Pfam" id="PF07940">
    <property type="entry name" value="Hepar_II_III_C"/>
    <property type="match status" value="1"/>
</dbReference>
<feature type="domain" description="Heparinase II/III-like C-terminal" evidence="2">
    <location>
        <begin position="687"/>
        <end position="850"/>
    </location>
</feature>
<organism evidence="3 4">
    <name type="scientific">Methylobacterium goesingense</name>
    <dbReference type="NCBI Taxonomy" id="243690"/>
    <lineage>
        <taxon>Bacteria</taxon>
        <taxon>Pseudomonadati</taxon>
        <taxon>Pseudomonadota</taxon>
        <taxon>Alphaproteobacteria</taxon>
        <taxon>Hyphomicrobiales</taxon>
        <taxon>Methylobacteriaceae</taxon>
        <taxon>Methylobacterium</taxon>
    </lineage>
</organism>
<reference evidence="3 4" key="1">
    <citation type="submission" date="2024-06" db="EMBL/GenBank/DDBJ databases">
        <title>Genomic Encyclopedia of Type Strains, Phase IV (KMG-IV): sequencing the most valuable type-strain genomes for metagenomic binning, comparative biology and taxonomic classification.</title>
        <authorList>
            <person name="Goeker M."/>
        </authorList>
    </citation>
    <scope>NUCLEOTIDE SEQUENCE [LARGE SCALE GENOMIC DNA]</scope>
    <source>
        <strain evidence="3 4">DSM 21331</strain>
    </source>
</reference>
<comment type="subcellular location">
    <subcellularLocation>
        <location evidence="1">Cell envelope</location>
    </subcellularLocation>
</comment>
<proteinExistence type="predicted"/>
<protein>
    <recommendedName>
        <fullName evidence="2">Heparinase II/III-like C-terminal domain-containing protein</fullName>
    </recommendedName>
</protein>
<dbReference type="EMBL" id="JBEPMM010000001">
    <property type="protein sequence ID" value="MET3690685.1"/>
    <property type="molecule type" value="Genomic_DNA"/>
</dbReference>
<dbReference type="Gene3D" id="1.50.10.100">
    <property type="entry name" value="Chondroitin AC/alginate lyase"/>
    <property type="match status" value="1"/>
</dbReference>
<dbReference type="Proteomes" id="UP001549145">
    <property type="component" value="Unassembled WGS sequence"/>
</dbReference>
<evidence type="ECO:0000259" key="2">
    <source>
        <dbReference type="Pfam" id="PF07940"/>
    </source>
</evidence>
<dbReference type="InterPro" id="IPR008929">
    <property type="entry name" value="Chondroitin_lyas"/>
</dbReference>
<evidence type="ECO:0000313" key="3">
    <source>
        <dbReference type="EMBL" id="MET3690685.1"/>
    </source>
</evidence>
<dbReference type="Gene3D" id="2.70.98.70">
    <property type="match status" value="1"/>
</dbReference>
<dbReference type="InterPro" id="IPR012480">
    <property type="entry name" value="Hepar_II_III_C"/>
</dbReference>
<gene>
    <name evidence="3" type="ORF">ABID43_000204</name>
</gene>
<keyword evidence="4" id="KW-1185">Reference proteome</keyword>